<keyword evidence="8 18" id="KW-0812">Transmembrane</keyword>
<keyword evidence="10 18" id="KW-1278">Translocase</keyword>
<feature type="transmembrane region" description="Helical" evidence="18">
    <location>
        <begin position="241"/>
        <end position="261"/>
    </location>
</feature>
<evidence type="ECO:0000256" key="8">
    <source>
        <dbReference type="ARBA" id="ARBA00022692"/>
    </source>
</evidence>
<dbReference type="GO" id="GO:0008137">
    <property type="term" value="F:NADH dehydrogenase (ubiquinone) activity"/>
    <property type="evidence" value="ECO:0007669"/>
    <property type="project" value="UniProtKB-EC"/>
</dbReference>
<protein>
    <recommendedName>
        <fullName evidence="5 18">NADH-ubiquinone oxidoreductase chain 2</fullName>
        <ecNumber evidence="4 18">7.1.1.2</ecNumber>
    </recommendedName>
</protein>
<dbReference type="EC" id="7.1.1.2" evidence="4 18"/>
<dbReference type="GeneID" id="63350717"/>
<feature type="transmembrane region" description="Helical" evidence="18">
    <location>
        <begin position="200"/>
        <end position="221"/>
    </location>
</feature>
<dbReference type="RefSeq" id="YP_010016383.1">
    <property type="nucleotide sequence ID" value="NC_053557.1"/>
</dbReference>
<comment type="function">
    <text evidence="18">Core subunit of the mitochondrial membrane respiratory chain NADH dehydrogenase (Complex I) which catalyzes electron transfer from NADH through the respiratory chain, using ubiquinone as an electron acceptor. Essential for the catalytic activity and assembly of complex I.</text>
</comment>
<dbReference type="PANTHER" id="PTHR46552">
    <property type="entry name" value="NADH-UBIQUINONE OXIDOREDUCTASE CHAIN 2"/>
    <property type="match status" value="1"/>
</dbReference>
<feature type="transmembrane region" description="Helical" evidence="18">
    <location>
        <begin position="60"/>
        <end position="81"/>
    </location>
</feature>
<dbReference type="CTD" id="4536"/>
<accession>A0A7L8ZUL9</accession>
<evidence type="ECO:0000259" key="19">
    <source>
        <dbReference type="Pfam" id="PF00361"/>
    </source>
</evidence>
<evidence type="ECO:0000256" key="4">
    <source>
        <dbReference type="ARBA" id="ARBA00012944"/>
    </source>
</evidence>
<evidence type="ECO:0000256" key="7">
    <source>
        <dbReference type="ARBA" id="ARBA00022660"/>
    </source>
</evidence>
<comment type="function">
    <text evidence="1">Core subunit of the mitochondrial membrane respiratory chain NADH dehydrogenase (Complex I) that is believed to belong to the minimal assembly required for catalysis. Complex I functions in the transfer of electrons from NADH to the respiratory chain. The immediate electron acceptor for the enzyme is believed to be ubiquinone.</text>
</comment>
<keyword evidence="13 18" id="KW-0520">NAD</keyword>
<feature type="domain" description="NADH:quinone oxidoreductase/Mrp antiporter transmembrane" evidence="19">
    <location>
        <begin position="24"/>
        <end position="288"/>
    </location>
</feature>
<evidence type="ECO:0000256" key="3">
    <source>
        <dbReference type="ARBA" id="ARBA00007012"/>
    </source>
</evidence>
<feature type="transmembrane region" description="Helical" evidence="18">
    <location>
        <begin position="319"/>
        <end position="341"/>
    </location>
</feature>
<dbReference type="AlphaFoldDB" id="A0A7L8ZUL9"/>
<dbReference type="Pfam" id="PF00361">
    <property type="entry name" value="Proton_antipo_M"/>
    <property type="match status" value="1"/>
</dbReference>
<evidence type="ECO:0000256" key="9">
    <source>
        <dbReference type="ARBA" id="ARBA00022792"/>
    </source>
</evidence>
<evidence type="ECO:0000313" key="20">
    <source>
        <dbReference type="EMBL" id="QOI73889.1"/>
    </source>
</evidence>
<keyword evidence="12 18" id="KW-1133">Transmembrane helix</keyword>
<feature type="transmembrane region" description="Helical" evidence="18">
    <location>
        <begin position="137"/>
        <end position="165"/>
    </location>
</feature>
<dbReference type="InterPro" id="IPR001750">
    <property type="entry name" value="ND/Mrp_TM"/>
</dbReference>
<name>A0A7L8ZUL9_9NEOP</name>
<evidence type="ECO:0000256" key="10">
    <source>
        <dbReference type="ARBA" id="ARBA00022967"/>
    </source>
</evidence>
<evidence type="ECO:0000256" key="15">
    <source>
        <dbReference type="ARBA" id="ARBA00023128"/>
    </source>
</evidence>
<dbReference type="InterPro" id="IPR003917">
    <property type="entry name" value="NADH_UbQ_OxRdtase_chain2"/>
</dbReference>
<evidence type="ECO:0000256" key="16">
    <source>
        <dbReference type="ARBA" id="ARBA00023136"/>
    </source>
</evidence>
<feature type="transmembrane region" description="Helical" evidence="18">
    <location>
        <begin position="93"/>
        <end position="117"/>
    </location>
</feature>
<gene>
    <name evidence="20" type="primary">ND2</name>
</gene>
<comment type="similarity">
    <text evidence="3 18">Belongs to the complex I subunit 2 family.</text>
</comment>
<keyword evidence="11 18" id="KW-0249">Electron transport</keyword>
<comment type="subcellular location">
    <subcellularLocation>
        <location evidence="2 18">Mitochondrion inner membrane</location>
        <topology evidence="2 18">Multi-pass membrane protein</topology>
    </subcellularLocation>
</comment>
<dbReference type="PANTHER" id="PTHR46552:SF1">
    <property type="entry name" value="NADH-UBIQUINONE OXIDOREDUCTASE CHAIN 2"/>
    <property type="match status" value="1"/>
</dbReference>
<feature type="transmembrane region" description="Helical" evidence="18">
    <location>
        <begin position="273"/>
        <end position="293"/>
    </location>
</feature>
<evidence type="ECO:0000256" key="18">
    <source>
        <dbReference type="RuleBase" id="RU003403"/>
    </source>
</evidence>
<comment type="catalytic activity">
    <reaction evidence="17 18">
        <text>a ubiquinone + NADH + 5 H(+)(in) = a ubiquinol + NAD(+) + 4 H(+)(out)</text>
        <dbReference type="Rhea" id="RHEA:29091"/>
        <dbReference type="Rhea" id="RHEA-COMP:9565"/>
        <dbReference type="Rhea" id="RHEA-COMP:9566"/>
        <dbReference type="ChEBI" id="CHEBI:15378"/>
        <dbReference type="ChEBI" id="CHEBI:16389"/>
        <dbReference type="ChEBI" id="CHEBI:17976"/>
        <dbReference type="ChEBI" id="CHEBI:57540"/>
        <dbReference type="ChEBI" id="CHEBI:57945"/>
        <dbReference type="EC" id="7.1.1.2"/>
    </reaction>
</comment>
<keyword evidence="9 18" id="KW-0999">Mitochondrion inner membrane</keyword>
<evidence type="ECO:0000256" key="6">
    <source>
        <dbReference type="ARBA" id="ARBA00022448"/>
    </source>
</evidence>
<evidence type="ECO:0000256" key="11">
    <source>
        <dbReference type="ARBA" id="ARBA00022982"/>
    </source>
</evidence>
<keyword evidence="16 18" id="KW-0472">Membrane</keyword>
<evidence type="ECO:0000256" key="17">
    <source>
        <dbReference type="ARBA" id="ARBA00049551"/>
    </source>
</evidence>
<evidence type="ECO:0000256" key="1">
    <source>
        <dbReference type="ARBA" id="ARBA00003257"/>
    </source>
</evidence>
<evidence type="ECO:0000256" key="5">
    <source>
        <dbReference type="ARBA" id="ARBA00021008"/>
    </source>
</evidence>
<evidence type="ECO:0000256" key="12">
    <source>
        <dbReference type="ARBA" id="ARBA00022989"/>
    </source>
</evidence>
<keyword evidence="14 18" id="KW-0830">Ubiquinone</keyword>
<reference evidence="20" key="1">
    <citation type="submission" date="2019-02" db="EMBL/GenBank/DDBJ databases">
        <title>The complete mitochondrial genome of the stonefly Paraleuctra cercia (Plecoptera; Nemouroidea; Leuctridae).</title>
        <authorList>
            <person name="Wang Y."/>
            <person name="Cao J.J."/>
            <person name="Li W.H."/>
        </authorList>
    </citation>
    <scope>NUCLEOTIDE SEQUENCE</scope>
</reference>
<keyword evidence="15 18" id="KW-0496">Mitochondrion</keyword>
<feature type="transmembrane region" description="Helical" evidence="18">
    <location>
        <begin position="9"/>
        <end position="34"/>
    </location>
</feature>
<dbReference type="GO" id="GO:0005743">
    <property type="term" value="C:mitochondrial inner membrane"/>
    <property type="evidence" value="ECO:0007669"/>
    <property type="project" value="UniProtKB-SubCell"/>
</dbReference>
<geneLocation type="mitochondrion" evidence="20"/>
<dbReference type="EMBL" id="MK492251">
    <property type="protein sequence ID" value="QOI73889.1"/>
    <property type="molecule type" value="Genomic_DNA"/>
</dbReference>
<organism evidence="20">
    <name type="scientific">Paraleuctra cercia</name>
    <dbReference type="NCBI Taxonomy" id="2778005"/>
    <lineage>
        <taxon>Eukaryota</taxon>
        <taxon>Metazoa</taxon>
        <taxon>Ecdysozoa</taxon>
        <taxon>Arthropoda</taxon>
        <taxon>Hexapoda</taxon>
        <taxon>Insecta</taxon>
        <taxon>Pterygota</taxon>
        <taxon>Neoptera</taxon>
        <taxon>Polyneoptera</taxon>
        <taxon>Plecoptera</taxon>
        <taxon>Nemouroidea</taxon>
        <taxon>Leuctridae</taxon>
        <taxon>Leuctrinae</taxon>
        <taxon>Paraleuctra</taxon>
    </lineage>
</organism>
<keyword evidence="7 18" id="KW-0679">Respiratory chain</keyword>
<dbReference type="GO" id="GO:0006120">
    <property type="term" value="P:mitochondrial electron transport, NADH to ubiquinone"/>
    <property type="evidence" value="ECO:0007669"/>
    <property type="project" value="InterPro"/>
</dbReference>
<evidence type="ECO:0000256" key="13">
    <source>
        <dbReference type="ARBA" id="ARBA00023027"/>
    </source>
</evidence>
<dbReference type="PRINTS" id="PR01436">
    <property type="entry name" value="NADHDHGNASE2"/>
</dbReference>
<dbReference type="InterPro" id="IPR050175">
    <property type="entry name" value="Complex_I_Subunit_2"/>
</dbReference>
<sequence length="344" mass="38332">MVNNPTKMLFVITLISGSLIAISANSWFGAWIGLEINLLSFIPLMTNSSNLNTTEASLKYFLVQAIASAMLLYTVITVSLLHSFNGEVLMSYAPFTILLSSTLLLKTGAAPFHFWFPGVMEGLNWMTGLFLMTWQKIAPMILLSYTLILNTFTLSIIIICMIIGALGGLNQTSLRKILAYSSINHMGWMIAALITSNSLWILYFSLYTFLSVTIILSLSALKLFHINQIFALNTISPFFKFAIFTNFLSLGGLPPFIGFLPKWLVIQSLTETGLFPLIVIMVILTLITLFYYLRLTFTAFMLNYTDTTWPLTSSVHPPAIHIAGGFTMISIFGLLTSPVLFQYL</sequence>
<evidence type="ECO:0000256" key="2">
    <source>
        <dbReference type="ARBA" id="ARBA00004448"/>
    </source>
</evidence>
<keyword evidence="6" id="KW-0813">Transport</keyword>
<evidence type="ECO:0000256" key="14">
    <source>
        <dbReference type="ARBA" id="ARBA00023075"/>
    </source>
</evidence>
<proteinExistence type="inferred from homology"/>